<sequence>MNLIDQAIKFAAIAHKDQTRKATNIPYITHPFAVGMLLQKANCSEEVIAAGILHDVLEDTPITYEELSQRFGSKVADLVAAASEHDKSLPWEIRKQHTINRLKTASVEEIQVITADKLHNLKSIQEDYLHHGEEIWSRFNRGKRQQHWYYTSVVKELTLRKKDFKLIGELENTIIEVFGSLDLL</sequence>
<gene>
    <name evidence="2" type="ORF">HNR53_001082</name>
</gene>
<dbReference type="Gene3D" id="1.10.3210.10">
    <property type="entry name" value="Hypothetical protein af1432"/>
    <property type="match status" value="1"/>
</dbReference>
<dbReference type="RefSeq" id="WP_184523548.1">
    <property type="nucleotide sequence ID" value="NZ_JACHGK010000002.1"/>
</dbReference>
<reference evidence="2 3" key="1">
    <citation type="submission" date="2020-08" db="EMBL/GenBank/DDBJ databases">
        <title>Genomic Encyclopedia of Type Strains, Phase IV (KMG-IV): sequencing the most valuable type-strain genomes for metagenomic binning, comparative biology and taxonomic classification.</title>
        <authorList>
            <person name="Goeker M."/>
        </authorList>
    </citation>
    <scope>NUCLEOTIDE SEQUENCE [LARGE SCALE GENOMIC DNA]</scope>
    <source>
        <strain evidence="2 3">DSM 5391</strain>
    </source>
</reference>
<keyword evidence="3" id="KW-1185">Reference proteome</keyword>
<name>A0A7X0HPJ0_9BACI</name>
<dbReference type="InterPro" id="IPR003607">
    <property type="entry name" value="HD/PDEase_dom"/>
</dbReference>
<comment type="caution">
    <text evidence="2">The sequence shown here is derived from an EMBL/GenBank/DDBJ whole genome shotgun (WGS) entry which is preliminary data.</text>
</comment>
<evidence type="ECO:0000259" key="1">
    <source>
        <dbReference type="SMART" id="SM00471"/>
    </source>
</evidence>
<accession>A0A7X0HPJ0</accession>
<dbReference type="AlphaFoldDB" id="A0A7X0HPJ0"/>
<dbReference type="Proteomes" id="UP000531594">
    <property type="component" value="Unassembled WGS sequence"/>
</dbReference>
<dbReference type="Pfam" id="PF13328">
    <property type="entry name" value="HD_4"/>
    <property type="match status" value="1"/>
</dbReference>
<proteinExistence type="predicted"/>
<evidence type="ECO:0000313" key="2">
    <source>
        <dbReference type="EMBL" id="MBB6444474.1"/>
    </source>
</evidence>
<dbReference type="GO" id="GO:0008893">
    <property type="term" value="F:guanosine-3',5'-bis(diphosphate) 3'-diphosphatase activity"/>
    <property type="evidence" value="ECO:0007669"/>
    <property type="project" value="TreeGrafter"/>
</dbReference>
<dbReference type="SMART" id="SM00471">
    <property type="entry name" value="HDc"/>
    <property type="match status" value="1"/>
</dbReference>
<dbReference type="EMBL" id="JACHGK010000002">
    <property type="protein sequence ID" value="MBB6444474.1"/>
    <property type="molecule type" value="Genomic_DNA"/>
</dbReference>
<evidence type="ECO:0000313" key="3">
    <source>
        <dbReference type="Proteomes" id="UP000531594"/>
    </source>
</evidence>
<dbReference type="SUPFAM" id="SSF109604">
    <property type="entry name" value="HD-domain/PDEase-like"/>
    <property type="match status" value="1"/>
</dbReference>
<dbReference type="PANTHER" id="PTHR46246">
    <property type="entry name" value="GUANOSINE-3',5'-BIS(DIPHOSPHATE) 3'-PYROPHOSPHOHYDROLASE MESH1"/>
    <property type="match status" value="1"/>
</dbReference>
<organism evidence="2 3">
    <name type="scientific">Bacillus benzoevorans</name>
    <dbReference type="NCBI Taxonomy" id="1456"/>
    <lineage>
        <taxon>Bacteria</taxon>
        <taxon>Bacillati</taxon>
        <taxon>Bacillota</taxon>
        <taxon>Bacilli</taxon>
        <taxon>Bacillales</taxon>
        <taxon>Bacillaceae</taxon>
        <taxon>Bacillus</taxon>
    </lineage>
</organism>
<dbReference type="InterPro" id="IPR052194">
    <property type="entry name" value="MESH1"/>
</dbReference>
<feature type="domain" description="HD/PDEase" evidence="1">
    <location>
        <begin position="23"/>
        <end position="130"/>
    </location>
</feature>
<protein>
    <submittedName>
        <fullName evidence="2">(P)ppGpp synthase/HD superfamily hydrolase</fullName>
    </submittedName>
</protein>
<keyword evidence="2" id="KW-0378">Hydrolase</keyword>
<dbReference type="PANTHER" id="PTHR46246:SF1">
    <property type="entry name" value="GUANOSINE-3',5'-BIS(DIPHOSPHATE) 3'-PYROPHOSPHOHYDROLASE MESH1"/>
    <property type="match status" value="1"/>
</dbReference>